<dbReference type="GeneID" id="79270509"/>
<evidence type="ECO:0000313" key="3">
    <source>
        <dbReference type="Proteomes" id="UP001596388"/>
    </source>
</evidence>
<comment type="caution">
    <text evidence="2">The sequence shown here is derived from an EMBL/GenBank/DDBJ whole genome shotgun (WGS) entry which is preliminary data.</text>
</comment>
<reference evidence="2 3" key="1">
    <citation type="journal article" date="2019" name="Int. J. Syst. Evol. Microbiol.">
        <title>The Global Catalogue of Microorganisms (GCM) 10K type strain sequencing project: providing services to taxonomists for standard genome sequencing and annotation.</title>
        <authorList>
            <consortium name="The Broad Institute Genomics Platform"/>
            <consortium name="The Broad Institute Genome Sequencing Center for Infectious Disease"/>
            <person name="Wu L."/>
            <person name="Ma J."/>
        </authorList>
    </citation>
    <scope>NUCLEOTIDE SEQUENCE [LARGE SCALE GENOMIC DNA]</scope>
    <source>
        <strain evidence="2 3">DT55</strain>
    </source>
</reference>
<keyword evidence="1" id="KW-0472">Membrane</keyword>
<evidence type="ECO:0000313" key="2">
    <source>
        <dbReference type="EMBL" id="MFC7098562.1"/>
    </source>
</evidence>
<accession>A0ABD5X4Q0</accession>
<keyword evidence="3" id="KW-1185">Reference proteome</keyword>
<keyword evidence="1" id="KW-1133">Transmembrane helix</keyword>
<feature type="transmembrane region" description="Helical" evidence="1">
    <location>
        <begin position="40"/>
        <end position="62"/>
    </location>
</feature>
<evidence type="ECO:0000256" key="1">
    <source>
        <dbReference type="SAM" id="Phobius"/>
    </source>
</evidence>
<feature type="transmembrane region" description="Helical" evidence="1">
    <location>
        <begin position="74"/>
        <end position="93"/>
    </location>
</feature>
<proteinExistence type="predicted"/>
<name>A0ABD5X4Q0_9EURY</name>
<dbReference type="RefSeq" id="WP_276236903.1">
    <property type="nucleotide sequence ID" value="NZ_CP119989.1"/>
</dbReference>
<dbReference type="AlphaFoldDB" id="A0ABD5X4Q0"/>
<keyword evidence="1" id="KW-0812">Transmembrane</keyword>
<dbReference type="EMBL" id="JBHTAG010000003">
    <property type="protein sequence ID" value="MFC7098562.1"/>
    <property type="molecule type" value="Genomic_DNA"/>
</dbReference>
<dbReference type="Proteomes" id="UP001596388">
    <property type="component" value="Unassembled WGS sequence"/>
</dbReference>
<sequence>MTSIRAVAVAALAACAALPSTALAHVGHQTPTPSGPLAGVSPVGQGVGLAGLLVLTGVLLLGQEEVLTERARSVGVGVGAALLVAGVALGLFLP</sequence>
<organism evidence="2 3">
    <name type="scientific">Halobaculum marinum</name>
    <dbReference type="NCBI Taxonomy" id="3031996"/>
    <lineage>
        <taxon>Archaea</taxon>
        <taxon>Methanobacteriati</taxon>
        <taxon>Methanobacteriota</taxon>
        <taxon>Stenosarchaea group</taxon>
        <taxon>Halobacteria</taxon>
        <taxon>Halobacteriales</taxon>
        <taxon>Haloferacaceae</taxon>
        <taxon>Halobaculum</taxon>
    </lineage>
</organism>
<gene>
    <name evidence="2" type="ORF">ACFQKD_14730</name>
</gene>
<protein>
    <submittedName>
        <fullName evidence="2">Uncharacterized protein</fullName>
    </submittedName>
</protein>